<gene>
    <name evidence="2" type="ORF">SAMN05661093_06117</name>
</gene>
<evidence type="ECO:0000259" key="1">
    <source>
        <dbReference type="Pfam" id="PF13472"/>
    </source>
</evidence>
<dbReference type="AlphaFoldDB" id="A0A1W2FCG3"/>
<dbReference type="EMBL" id="FWXV01000005">
    <property type="protein sequence ID" value="SMD19352.1"/>
    <property type="molecule type" value="Genomic_DNA"/>
</dbReference>
<dbReference type="Gene3D" id="3.40.50.1110">
    <property type="entry name" value="SGNH hydrolase"/>
    <property type="match status" value="1"/>
</dbReference>
<name>A0A1W2FCG3_KIBAR</name>
<evidence type="ECO:0000313" key="2">
    <source>
        <dbReference type="EMBL" id="SMD19352.1"/>
    </source>
</evidence>
<dbReference type="RefSeq" id="WP_143446681.1">
    <property type="nucleotide sequence ID" value="NZ_FWXV01000005.1"/>
</dbReference>
<feature type="domain" description="SGNH hydrolase-type esterase" evidence="1">
    <location>
        <begin position="11"/>
        <end position="137"/>
    </location>
</feature>
<dbReference type="GO" id="GO:0016787">
    <property type="term" value="F:hydrolase activity"/>
    <property type="evidence" value="ECO:0007669"/>
    <property type="project" value="UniProtKB-KW"/>
</dbReference>
<evidence type="ECO:0000313" key="3">
    <source>
        <dbReference type="Proteomes" id="UP000192674"/>
    </source>
</evidence>
<dbReference type="OrthoDB" id="3781044at2"/>
<reference evidence="2 3" key="1">
    <citation type="submission" date="2017-04" db="EMBL/GenBank/DDBJ databases">
        <authorList>
            <person name="Afonso C.L."/>
            <person name="Miller P.J."/>
            <person name="Scott M.A."/>
            <person name="Spackman E."/>
            <person name="Goraichik I."/>
            <person name="Dimitrov K.M."/>
            <person name="Suarez D.L."/>
            <person name="Swayne D.E."/>
        </authorList>
    </citation>
    <scope>NUCLEOTIDE SEQUENCE [LARGE SCALE GENOMIC DNA]</scope>
    <source>
        <strain evidence="2 3">DSM 43828</strain>
    </source>
</reference>
<accession>A0A1W2FCG3</accession>
<keyword evidence="3" id="KW-1185">Reference proteome</keyword>
<organism evidence="2 3">
    <name type="scientific">Kibdelosporangium aridum</name>
    <dbReference type="NCBI Taxonomy" id="2030"/>
    <lineage>
        <taxon>Bacteria</taxon>
        <taxon>Bacillati</taxon>
        <taxon>Actinomycetota</taxon>
        <taxon>Actinomycetes</taxon>
        <taxon>Pseudonocardiales</taxon>
        <taxon>Pseudonocardiaceae</taxon>
        <taxon>Kibdelosporangium</taxon>
    </lineage>
</organism>
<protein>
    <submittedName>
        <fullName evidence="2">GDSL-like Lipase/Acylhydrolase family</fullName>
    </submittedName>
</protein>
<dbReference type="Pfam" id="PF13472">
    <property type="entry name" value="Lipase_GDSL_2"/>
    <property type="match status" value="1"/>
</dbReference>
<sequence length="191" mass="20508">MAVPTTDVALFGDSMLARFTKPHIQHLERELGPPSTVYNCAAGGWDSSDGAARAAKLGAVEWSVVVLSFGANDCAPWKHVPIDQFTANIETVISAFGHARVVAFLPPRIQEVFRPGLGMRRNRDLDVYRNALRAAVGPQCCLEPGSVELEGDGLHLTPESYTALIPALAKLISSSPPDRGTRYRESGPAEG</sequence>
<proteinExistence type="predicted"/>
<dbReference type="Proteomes" id="UP000192674">
    <property type="component" value="Unassembled WGS sequence"/>
</dbReference>
<dbReference type="InterPro" id="IPR013830">
    <property type="entry name" value="SGNH_hydro"/>
</dbReference>
<keyword evidence="2" id="KW-0378">Hydrolase</keyword>
<dbReference type="InterPro" id="IPR036514">
    <property type="entry name" value="SGNH_hydro_sf"/>
</dbReference>
<dbReference type="SUPFAM" id="SSF52266">
    <property type="entry name" value="SGNH hydrolase"/>
    <property type="match status" value="1"/>
</dbReference>